<comment type="caution">
    <text evidence="2">The sequence shown here is derived from an EMBL/GenBank/DDBJ whole genome shotgun (WGS) entry which is preliminary data.</text>
</comment>
<dbReference type="InterPro" id="IPR045235">
    <property type="entry name" value="PuuE_HpPgdA-like"/>
</dbReference>
<dbReference type="EMBL" id="JBHUDG010000044">
    <property type="protein sequence ID" value="MFD1631226.1"/>
    <property type="molecule type" value="Genomic_DNA"/>
</dbReference>
<dbReference type="PANTHER" id="PTHR47561">
    <property type="entry name" value="POLYSACCHARIDE DEACETYLASE FAMILY PROTEIN (AFU_ORTHOLOGUE AFUA_6G05030)"/>
    <property type="match status" value="1"/>
</dbReference>
<dbReference type="Gene3D" id="3.20.20.370">
    <property type="entry name" value="Glycoside hydrolase/deacetylase"/>
    <property type="match status" value="1"/>
</dbReference>
<evidence type="ECO:0000313" key="3">
    <source>
        <dbReference type="Proteomes" id="UP001597118"/>
    </source>
</evidence>
<dbReference type="CDD" id="cd10941">
    <property type="entry name" value="CE4_PuuE_HpPgdA_like_2"/>
    <property type="match status" value="1"/>
</dbReference>
<dbReference type="RefSeq" id="WP_379663595.1">
    <property type="nucleotide sequence ID" value="NZ_JBHUDG010000044.1"/>
</dbReference>
<organism evidence="2 3">
    <name type="scientific">Pseudopedobacter beijingensis</name>
    <dbReference type="NCBI Taxonomy" id="1207056"/>
    <lineage>
        <taxon>Bacteria</taxon>
        <taxon>Pseudomonadati</taxon>
        <taxon>Bacteroidota</taxon>
        <taxon>Sphingobacteriia</taxon>
        <taxon>Sphingobacteriales</taxon>
        <taxon>Sphingobacteriaceae</taxon>
        <taxon>Pseudopedobacter</taxon>
    </lineage>
</organism>
<feature type="domain" description="NodB homology" evidence="1">
    <location>
        <begin position="17"/>
        <end position="102"/>
    </location>
</feature>
<dbReference type="Proteomes" id="UP001597118">
    <property type="component" value="Unassembled WGS sequence"/>
</dbReference>
<dbReference type="Pfam" id="PF01522">
    <property type="entry name" value="Polysacc_deac_1"/>
    <property type="match status" value="1"/>
</dbReference>
<dbReference type="InterPro" id="IPR011330">
    <property type="entry name" value="Glyco_hydro/deAcase_b/a-brl"/>
</dbReference>
<keyword evidence="3" id="KW-1185">Reference proteome</keyword>
<dbReference type="InterPro" id="IPR002509">
    <property type="entry name" value="NODB_dom"/>
</dbReference>
<sequence>MILLSFDIEEFDMPFEYNKDISFDDQINISIEGTNHILDILDKHQVRATFFSTVTFAKNAPQVIERLISAGHELASHGYYHSQFEDADLLKSKNELEELGKTPVRGFRMPRMMPVNEESIAKAGYEYNSSINPTYLPGRYNNLDKPRTYFKEHNIWQIPASVSPLIRFPLFWLSFHNLPLAMYSKLAGWVLKKDGYLNIYFHPWEFTNLNDKERFGFPAYVMKNTGEQMIHRMDRFIAQLKTRNIPFATISDFVDKRINNNERV</sequence>
<evidence type="ECO:0000313" key="2">
    <source>
        <dbReference type="EMBL" id="MFD1631226.1"/>
    </source>
</evidence>
<name>A0ABW4IEN1_9SPHI</name>
<dbReference type="PROSITE" id="PS51677">
    <property type="entry name" value="NODB"/>
    <property type="match status" value="1"/>
</dbReference>
<gene>
    <name evidence="2" type="ORF">ACFSAH_15220</name>
</gene>
<dbReference type="PANTHER" id="PTHR47561:SF1">
    <property type="entry name" value="POLYSACCHARIDE DEACETYLASE FAMILY PROTEIN (AFU_ORTHOLOGUE AFUA_6G05030)"/>
    <property type="match status" value="1"/>
</dbReference>
<protein>
    <submittedName>
        <fullName evidence="2">Polysaccharide deacetylase family protein</fullName>
    </submittedName>
</protein>
<accession>A0ABW4IEN1</accession>
<evidence type="ECO:0000259" key="1">
    <source>
        <dbReference type="PROSITE" id="PS51677"/>
    </source>
</evidence>
<reference evidence="3" key="1">
    <citation type="journal article" date="2019" name="Int. J. Syst. Evol. Microbiol.">
        <title>The Global Catalogue of Microorganisms (GCM) 10K type strain sequencing project: providing services to taxonomists for standard genome sequencing and annotation.</title>
        <authorList>
            <consortium name="The Broad Institute Genomics Platform"/>
            <consortium name="The Broad Institute Genome Sequencing Center for Infectious Disease"/>
            <person name="Wu L."/>
            <person name="Ma J."/>
        </authorList>
    </citation>
    <scope>NUCLEOTIDE SEQUENCE [LARGE SCALE GENOMIC DNA]</scope>
    <source>
        <strain evidence="3">CCUG 53762</strain>
    </source>
</reference>
<dbReference type="SUPFAM" id="SSF88713">
    <property type="entry name" value="Glycoside hydrolase/deacetylase"/>
    <property type="match status" value="1"/>
</dbReference>
<proteinExistence type="predicted"/>